<keyword evidence="7" id="KW-1185">Reference proteome</keyword>
<dbReference type="GO" id="GO:1901981">
    <property type="term" value="F:phosphatidylinositol phosphate binding"/>
    <property type="evidence" value="ECO:0007669"/>
    <property type="project" value="TreeGrafter"/>
</dbReference>
<evidence type="ECO:0000313" key="5">
    <source>
        <dbReference type="EMBL" id="KAF7494306.1"/>
    </source>
</evidence>
<dbReference type="SMART" id="SM00800">
    <property type="entry name" value="uDENN"/>
    <property type="match status" value="1"/>
</dbReference>
<feature type="domain" description="UDENN" evidence="4">
    <location>
        <begin position="14"/>
        <end position="386"/>
    </location>
</feature>
<feature type="region of interest" description="Disordered" evidence="3">
    <location>
        <begin position="607"/>
        <end position="686"/>
    </location>
</feature>
<dbReference type="InterPro" id="IPR037516">
    <property type="entry name" value="Tripartite_DENN"/>
</dbReference>
<dbReference type="InterPro" id="IPR040032">
    <property type="entry name" value="DENND1A/B/C"/>
</dbReference>
<sequence length="870" mass="98941">MARISDENSNLIELFAEIAVPRRENGPALAEPWILRTYPNDYSNKEVLSSVPYFAYPCAFKCDVITHFSFVLTNIKSKWTFGYCRHTPDSDTCLLILSDLPWHSTFFKILDHCAELAARQSSIPLERFLEALYNSEIPQPGLQLNVTYTVEDIKLKEFSASCPDHQKLPCIPEDRNITEYYNAISPANMITIFASMLNERRIVMVSEKLNRLSACVQAANTLIYPMQWQHIFIPLLPNTLMDYLTAPMPFLIGVPQETFDEHVKVNELGEIVLLNVDTNQLTTPFDDVSIIPSDVLHQLRKSFKNSSSLFGDGLCRAFLKVLVMLIGGYREALRIIPGEEISFDREAFVANVRGTSKQLFLDNMLQLQIFQQFIESRLDMFNRGERFTDQFEIELNHNEQSTNSRFKNQYHEWTSTMKKEGGALIRAVNPKVKSAISKGRQAIRQVRQKISAQASQLQNSTNNFTNQTNMISSMINRPNSEPSSPKLPPIIKKSISGNFMPTQTSRTVRYVRNPRHQSPSTSSASNMVTKNSKSSSNENEKLNSSNLSIRKSLSNGINNSQVSGLEISESSEAEDNDHQNDLNRQKSRKNSDEELENIFRIRINEADPRSSERKAENGFRLALPPPRSSTSSRQQFRRRNQLIDDYNGTESDANLMNKSDPPYSSRSSEKREKLSSTSNGHKCLIEFDSPPKEIRTESYLNGFDMNHSSHTNNNHQQLQSKLNTMIFDPLLEDVVNNHHHRHHNHHDHNHNDEYLNSSSVMHSLSSKINNTLHVSNSNFYAFNTKNDRLSNLGGDNLLYQQQPNYSLFETNVANNNNNNNNIKKSLLSNATTTDRAIFFTSSPSTATATTPSMINGIASRSNPNGWQIFD</sequence>
<dbReference type="PROSITE" id="PS50211">
    <property type="entry name" value="DENN"/>
    <property type="match status" value="1"/>
</dbReference>
<gene>
    <name evidence="5" type="ORF">SSS_3218</name>
</gene>
<evidence type="ECO:0000313" key="6">
    <source>
        <dbReference type="EnsemblMetazoa" id="KAF7494306.1"/>
    </source>
</evidence>
<dbReference type="EnsemblMetazoa" id="SSS_3218s_mrna">
    <property type="protein sequence ID" value="KAF7494306.1"/>
    <property type="gene ID" value="SSS_3218"/>
</dbReference>
<dbReference type="InterPro" id="IPR005113">
    <property type="entry name" value="uDENN_dom"/>
</dbReference>
<dbReference type="GO" id="GO:0032456">
    <property type="term" value="P:endocytic recycling"/>
    <property type="evidence" value="ECO:0007669"/>
    <property type="project" value="TreeGrafter"/>
</dbReference>
<dbReference type="Gene3D" id="3.40.50.11500">
    <property type="match status" value="1"/>
</dbReference>
<dbReference type="SMART" id="SM00801">
    <property type="entry name" value="dDENN"/>
    <property type="match status" value="1"/>
</dbReference>
<feature type="region of interest" description="Disordered" evidence="3">
    <location>
        <begin position="569"/>
        <end position="593"/>
    </location>
</feature>
<dbReference type="InterPro" id="IPR043153">
    <property type="entry name" value="DENN_C"/>
</dbReference>
<comment type="subcellular location">
    <subcellularLocation>
        <location evidence="1">Cytoplasmic vesicle</location>
        <location evidence="1">Clathrin-coated vesicle</location>
    </subcellularLocation>
</comment>
<feature type="region of interest" description="Disordered" evidence="3">
    <location>
        <begin position="473"/>
        <end position="545"/>
    </location>
</feature>
<dbReference type="GO" id="GO:0005829">
    <property type="term" value="C:cytosol"/>
    <property type="evidence" value="ECO:0007669"/>
    <property type="project" value="TreeGrafter"/>
</dbReference>
<dbReference type="Gene3D" id="6.10.140.1000">
    <property type="match status" value="1"/>
</dbReference>
<dbReference type="GO" id="GO:0005085">
    <property type="term" value="F:guanyl-nucleotide exchange factor activity"/>
    <property type="evidence" value="ECO:0007669"/>
    <property type="project" value="InterPro"/>
</dbReference>
<organism evidence="5">
    <name type="scientific">Sarcoptes scabiei</name>
    <name type="common">Itch mite</name>
    <name type="synonym">Acarus scabiei</name>
    <dbReference type="NCBI Taxonomy" id="52283"/>
    <lineage>
        <taxon>Eukaryota</taxon>
        <taxon>Metazoa</taxon>
        <taxon>Ecdysozoa</taxon>
        <taxon>Arthropoda</taxon>
        <taxon>Chelicerata</taxon>
        <taxon>Arachnida</taxon>
        <taxon>Acari</taxon>
        <taxon>Acariformes</taxon>
        <taxon>Sarcoptiformes</taxon>
        <taxon>Astigmata</taxon>
        <taxon>Psoroptidia</taxon>
        <taxon>Sarcoptoidea</taxon>
        <taxon>Sarcoptidae</taxon>
        <taxon>Sarcoptinae</taxon>
        <taxon>Sarcoptes</taxon>
    </lineage>
</organism>
<evidence type="ECO:0000256" key="2">
    <source>
        <dbReference type="ARBA" id="ARBA00023329"/>
    </source>
</evidence>
<feature type="compositionally biased region" description="Polar residues" evidence="3">
    <location>
        <begin position="516"/>
        <end position="529"/>
    </location>
</feature>
<dbReference type="PANTHER" id="PTHR13196:SF14">
    <property type="entry name" value="UDENN DOMAIN-CONTAINING PROTEIN"/>
    <property type="match status" value="1"/>
</dbReference>
<name>A0A834RCV0_SARSC</name>
<evidence type="ECO:0000259" key="4">
    <source>
        <dbReference type="PROSITE" id="PS50211"/>
    </source>
</evidence>
<dbReference type="Pfam" id="PF02141">
    <property type="entry name" value="DENN"/>
    <property type="match status" value="1"/>
</dbReference>
<feature type="compositionally biased region" description="Basic and acidic residues" evidence="3">
    <location>
        <begin position="576"/>
        <end position="593"/>
    </location>
</feature>
<dbReference type="FunFam" id="3.30.450.200:FF:000003">
    <property type="entry name" value="DENN domain containing 1A"/>
    <property type="match status" value="1"/>
</dbReference>
<dbReference type="PANTHER" id="PTHR13196">
    <property type="entry name" value="DENN DOMAIN-CONTAINING"/>
    <property type="match status" value="1"/>
</dbReference>
<evidence type="ECO:0000313" key="7">
    <source>
        <dbReference type="Proteomes" id="UP000070412"/>
    </source>
</evidence>
<dbReference type="InterPro" id="IPR001194">
    <property type="entry name" value="cDENN_dom"/>
</dbReference>
<keyword evidence="2" id="KW-0968">Cytoplasmic vesicle</keyword>
<reference evidence="6" key="3">
    <citation type="submission" date="2022-06" db="UniProtKB">
        <authorList>
            <consortium name="EnsemblMetazoa"/>
        </authorList>
    </citation>
    <scope>IDENTIFICATION</scope>
</reference>
<feature type="compositionally biased region" description="Basic and acidic residues" evidence="3">
    <location>
        <begin position="607"/>
        <end position="617"/>
    </location>
</feature>
<dbReference type="SMART" id="SM00799">
    <property type="entry name" value="DENN"/>
    <property type="match status" value="1"/>
</dbReference>
<dbReference type="GO" id="GO:0006897">
    <property type="term" value="P:endocytosis"/>
    <property type="evidence" value="ECO:0007669"/>
    <property type="project" value="TreeGrafter"/>
</dbReference>
<dbReference type="FunFam" id="3.40.50.11500:FF:000004">
    <property type="entry name" value="DENN domain-containing protein 2C isoform X1"/>
    <property type="match status" value="1"/>
</dbReference>
<dbReference type="Pfam" id="PF03456">
    <property type="entry name" value="uDENN"/>
    <property type="match status" value="1"/>
</dbReference>
<evidence type="ECO:0000256" key="1">
    <source>
        <dbReference type="ARBA" id="ARBA00004132"/>
    </source>
</evidence>
<protein>
    <submittedName>
        <fullName evidence="5">DENN domain-containing protein 1A</fullName>
    </submittedName>
</protein>
<reference evidence="5" key="2">
    <citation type="submission" date="2020-01" db="EMBL/GenBank/DDBJ databases">
        <authorList>
            <person name="Korhonen P.K.K."/>
            <person name="Guangxu M.G."/>
            <person name="Wang T.W."/>
            <person name="Stroehlein A.J.S."/>
            <person name="Young N.D."/>
            <person name="Ang C.-S.A."/>
            <person name="Fernando D.W.F."/>
            <person name="Lu H.L."/>
            <person name="Taylor S.T."/>
            <person name="Ehtesham M.E.M."/>
            <person name="Najaraj S.H.N."/>
            <person name="Harsha G.H.G."/>
            <person name="Madugundu A.M."/>
            <person name="Renuse S.R."/>
            <person name="Holt D.H."/>
            <person name="Pandey A.P."/>
            <person name="Papenfuss A.P."/>
            <person name="Gasser R.B.G."/>
            <person name="Fischer K.F."/>
        </authorList>
    </citation>
    <scope>NUCLEOTIDE SEQUENCE</scope>
    <source>
        <strain evidence="5">SSS_KF_BRIS2020</strain>
    </source>
</reference>
<dbReference type="AlphaFoldDB" id="A0A834RCV0"/>
<dbReference type="Gene3D" id="3.30.450.200">
    <property type="match status" value="1"/>
</dbReference>
<reference evidence="7" key="1">
    <citation type="journal article" date="2020" name="PLoS Negl. Trop. Dis.">
        <title>High-quality nuclear genome for Sarcoptes scabiei-A critical resource for a neglected parasite.</title>
        <authorList>
            <person name="Korhonen P.K."/>
            <person name="Gasser R.B."/>
            <person name="Ma G."/>
            <person name="Wang T."/>
            <person name="Stroehlein A.J."/>
            <person name="Young N.D."/>
            <person name="Ang C.S."/>
            <person name="Fernando D.D."/>
            <person name="Lu H.C."/>
            <person name="Taylor S."/>
            <person name="Reynolds S.L."/>
            <person name="Mofiz E."/>
            <person name="Najaraj S.H."/>
            <person name="Gowda H."/>
            <person name="Madugundu A."/>
            <person name="Renuse S."/>
            <person name="Holt D."/>
            <person name="Pandey A."/>
            <person name="Papenfuss A.T."/>
            <person name="Fischer K."/>
        </authorList>
    </citation>
    <scope>NUCLEOTIDE SEQUENCE [LARGE SCALE GENOMIC DNA]</scope>
</reference>
<proteinExistence type="predicted"/>
<feature type="compositionally biased region" description="Low complexity" evidence="3">
    <location>
        <begin position="530"/>
        <end position="545"/>
    </location>
</feature>
<dbReference type="Proteomes" id="UP000070412">
    <property type="component" value="Unassembled WGS sequence"/>
</dbReference>
<accession>A0A834RCV0</accession>
<dbReference type="EMBL" id="WVUK01000053">
    <property type="protein sequence ID" value="KAF7494306.1"/>
    <property type="molecule type" value="Genomic_DNA"/>
</dbReference>
<dbReference type="GO" id="GO:0030136">
    <property type="term" value="C:clathrin-coated vesicle"/>
    <property type="evidence" value="ECO:0007669"/>
    <property type="project" value="UniProtKB-SubCell"/>
</dbReference>
<feature type="compositionally biased region" description="Polar residues" evidence="3">
    <location>
        <begin position="648"/>
        <end position="657"/>
    </location>
</feature>
<dbReference type="Pfam" id="PF03455">
    <property type="entry name" value="dDENN"/>
    <property type="match status" value="1"/>
</dbReference>
<feature type="compositionally biased region" description="Polar residues" evidence="3">
    <location>
        <begin position="497"/>
        <end position="507"/>
    </location>
</feature>
<evidence type="ECO:0000256" key="3">
    <source>
        <dbReference type="SAM" id="MobiDB-lite"/>
    </source>
</evidence>
<dbReference type="InterPro" id="IPR005112">
    <property type="entry name" value="dDENN_dom"/>
</dbReference>
<dbReference type="OrthoDB" id="206724at2759"/>